<dbReference type="Proteomes" id="UP001305647">
    <property type="component" value="Unassembled WGS sequence"/>
</dbReference>
<gene>
    <name evidence="2" type="ORF">N658DRAFT_527111</name>
</gene>
<evidence type="ECO:0000313" key="2">
    <source>
        <dbReference type="EMBL" id="KAK4097368.1"/>
    </source>
</evidence>
<evidence type="ECO:0000313" key="3">
    <source>
        <dbReference type="Proteomes" id="UP001305647"/>
    </source>
</evidence>
<dbReference type="EMBL" id="MU863677">
    <property type="protein sequence ID" value="KAK4097368.1"/>
    <property type="molecule type" value="Genomic_DNA"/>
</dbReference>
<feature type="chain" id="PRO_5042979340" evidence="1">
    <location>
        <begin position="22"/>
        <end position="144"/>
    </location>
</feature>
<comment type="caution">
    <text evidence="2">The sequence shown here is derived from an EMBL/GenBank/DDBJ whole genome shotgun (WGS) entry which is preliminary data.</text>
</comment>
<sequence length="144" mass="14748">MRVGVGPLFLALTNPIATVMAAYGDIGTATSARPLSPPPPASIRTLTAPVRATISHPIRWASVSSHSPISAPKFTAFGLAASGIAAPGVTCKIYTDFRCTRSVLETIDSNGNGTLGRPNNSNGQGRGGAICVVSAGCRVAWLMI</sequence>
<proteinExistence type="predicted"/>
<feature type="signal peptide" evidence="1">
    <location>
        <begin position="1"/>
        <end position="21"/>
    </location>
</feature>
<evidence type="ECO:0000256" key="1">
    <source>
        <dbReference type="SAM" id="SignalP"/>
    </source>
</evidence>
<dbReference type="AlphaFoldDB" id="A0AAN6PTA3"/>
<name>A0AAN6PTA3_9PEZI</name>
<organism evidence="2 3">
    <name type="scientific">Parathielavia hyrcaniae</name>
    <dbReference type="NCBI Taxonomy" id="113614"/>
    <lineage>
        <taxon>Eukaryota</taxon>
        <taxon>Fungi</taxon>
        <taxon>Dikarya</taxon>
        <taxon>Ascomycota</taxon>
        <taxon>Pezizomycotina</taxon>
        <taxon>Sordariomycetes</taxon>
        <taxon>Sordariomycetidae</taxon>
        <taxon>Sordariales</taxon>
        <taxon>Chaetomiaceae</taxon>
        <taxon>Parathielavia</taxon>
    </lineage>
</organism>
<accession>A0AAN6PTA3</accession>
<keyword evidence="3" id="KW-1185">Reference proteome</keyword>
<reference evidence="2" key="1">
    <citation type="journal article" date="2023" name="Mol. Phylogenet. Evol.">
        <title>Genome-scale phylogeny and comparative genomics of the fungal order Sordariales.</title>
        <authorList>
            <person name="Hensen N."/>
            <person name="Bonometti L."/>
            <person name="Westerberg I."/>
            <person name="Brannstrom I.O."/>
            <person name="Guillou S."/>
            <person name="Cros-Aarteil S."/>
            <person name="Calhoun S."/>
            <person name="Haridas S."/>
            <person name="Kuo A."/>
            <person name="Mondo S."/>
            <person name="Pangilinan J."/>
            <person name="Riley R."/>
            <person name="LaButti K."/>
            <person name="Andreopoulos B."/>
            <person name="Lipzen A."/>
            <person name="Chen C."/>
            <person name="Yan M."/>
            <person name="Daum C."/>
            <person name="Ng V."/>
            <person name="Clum A."/>
            <person name="Steindorff A."/>
            <person name="Ohm R.A."/>
            <person name="Martin F."/>
            <person name="Silar P."/>
            <person name="Natvig D.O."/>
            <person name="Lalanne C."/>
            <person name="Gautier V."/>
            <person name="Ament-Velasquez S.L."/>
            <person name="Kruys A."/>
            <person name="Hutchinson M.I."/>
            <person name="Powell A.J."/>
            <person name="Barry K."/>
            <person name="Miller A.N."/>
            <person name="Grigoriev I.V."/>
            <person name="Debuchy R."/>
            <person name="Gladieux P."/>
            <person name="Hiltunen Thoren M."/>
            <person name="Johannesson H."/>
        </authorList>
    </citation>
    <scope>NUCLEOTIDE SEQUENCE</scope>
    <source>
        <strain evidence="2">CBS 757.83</strain>
    </source>
</reference>
<keyword evidence="1" id="KW-0732">Signal</keyword>
<protein>
    <submittedName>
        <fullName evidence="2">Uncharacterized protein</fullName>
    </submittedName>
</protein>
<reference evidence="2" key="2">
    <citation type="submission" date="2023-05" db="EMBL/GenBank/DDBJ databases">
        <authorList>
            <consortium name="Lawrence Berkeley National Laboratory"/>
            <person name="Steindorff A."/>
            <person name="Hensen N."/>
            <person name="Bonometti L."/>
            <person name="Westerberg I."/>
            <person name="Brannstrom I.O."/>
            <person name="Guillou S."/>
            <person name="Cros-Aarteil S."/>
            <person name="Calhoun S."/>
            <person name="Haridas S."/>
            <person name="Kuo A."/>
            <person name="Mondo S."/>
            <person name="Pangilinan J."/>
            <person name="Riley R."/>
            <person name="Labutti K."/>
            <person name="Andreopoulos B."/>
            <person name="Lipzen A."/>
            <person name="Chen C."/>
            <person name="Yanf M."/>
            <person name="Daum C."/>
            <person name="Ng V."/>
            <person name="Clum A."/>
            <person name="Ohm R."/>
            <person name="Martin F."/>
            <person name="Silar P."/>
            <person name="Natvig D."/>
            <person name="Lalanne C."/>
            <person name="Gautier V."/>
            <person name="Ament-Velasquez S.L."/>
            <person name="Kruys A."/>
            <person name="Hutchinson M.I."/>
            <person name="Powell A.J."/>
            <person name="Barry K."/>
            <person name="Miller A.N."/>
            <person name="Grigoriev I.V."/>
            <person name="Debuchy R."/>
            <person name="Gladieux P."/>
            <person name="Thoren M.H."/>
            <person name="Johannesson H."/>
        </authorList>
    </citation>
    <scope>NUCLEOTIDE SEQUENCE</scope>
    <source>
        <strain evidence="2">CBS 757.83</strain>
    </source>
</reference>